<evidence type="ECO:0000256" key="5">
    <source>
        <dbReference type="PROSITE-ProRule" id="PRU00169"/>
    </source>
</evidence>
<dbReference type="PROSITE" id="PS50043">
    <property type="entry name" value="HTH_LUXR_2"/>
    <property type="match status" value="1"/>
</dbReference>
<keyword evidence="1 5" id="KW-0597">Phosphoprotein</keyword>
<keyword evidence="9" id="KW-1185">Reference proteome</keyword>
<evidence type="ECO:0000313" key="9">
    <source>
        <dbReference type="Proteomes" id="UP001519332"/>
    </source>
</evidence>
<evidence type="ECO:0000313" key="8">
    <source>
        <dbReference type="EMBL" id="MBP2328465.1"/>
    </source>
</evidence>
<dbReference type="PANTHER" id="PTHR43214">
    <property type="entry name" value="TWO-COMPONENT RESPONSE REGULATOR"/>
    <property type="match status" value="1"/>
</dbReference>
<keyword evidence="3 8" id="KW-0238">DNA-binding</keyword>
<evidence type="ECO:0000256" key="4">
    <source>
        <dbReference type="ARBA" id="ARBA00023163"/>
    </source>
</evidence>
<dbReference type="SMART" id="SM00421">
    <property type="entry name" value="HTH_LUXR"/>
    <property type="match status" value="1"/>
</dbReference>
<dbReference type="InterPro" id="IPR058245">
    <property type="entry name" value="NreC/VraR/RcsB-like_REC"/>
</dbReference>
<evidence type="ECO:0000256" key="2">
    <source>
        <dbReference type="ARBA" id="ARBA00023015"/>
    </source>
</evidence>
<dbReference type="Pfam" id="PF00196">
    <property type="entry name" value="GerE"/>
    <property type="match status" value="1"/>
</dbReference>
<name>A0ABS4TVN0_9PSEU</name>
<dbReference type="InterPro" id="IPR011006">
    <property type="entry name" value="CheY-like_superfamily"/>
</dbReference>
<gene>
    <name evidence="8" type="ORF">JOF56_008850</name>
</gene>
<dbReference type="SMART" id="SM00448">
    <property type="entry name" value="REC"/>
    <property type="match status" value="1"/>
</dbReference>
<evidence type="ECO:0000259" key="6">
    <source>
        <dbReference type="PROSITE" id="PS50043"/>
    </source>
</evidence>
<dbReference type="SUPFAM" id="SSF46894">
    <property type="entry name" value="C-terminal effector domain of the bipartite response regulators"/>
    <property type="match status" value="1"/>
</dbReference>
<dbReference type="PRINTS" id="PR00038">
    <property type="entry name" value="HTHLUXR"/>
</dbReference>
<keyword evidence="4" id="KW-0804">Transcription</keyword>
<accession>A0ABS4TVN0</accession>
<feature type="domain" description="HTH luxR-type" evidence="6">
    <location>
        <begin position="145"/>
        <end position="210"/>
    </location>
</feature>
<dbReference type="PANTHER" id="PTHR43214:SF24">
    <property type="entry name" value="TRANSCRIPTIONAL REGULATORY PROTEIN NARL-RELATED"/>
    <property type="match status" value="1"/>
</dbReference>
<dbReference type="CDD" id="cd06170">
    <property type="entry name" value="LuxR_C_like"/>
    <property type="match status" value="1"/>
</dbReference>
<feature type="modified residue" description="4-aspartylphosphate" evidence="5">
    <location>
        <position position="53"/>
    </location>
</feature>
<dbReference type="Pfam" id="PF00072">
    <property type="entry name" value="Response_reg"/>
    <property type="match status" value="1"/>
</dbReference>
<evidence type="ECO:0000256" key="1">
    <source>
        <dbReference type="ARBA" id="ARBA00022553"/>
    </source>
</evidence>
<comment type="caution">
    <text evidence="8">The sequence shown here is derived from an EMBL/GenBank/DDBJ whole genome shotgun (WGS) entry which is preliminary data.</text>
</comment>
<dbReference type="EMBL" id="JAGINW010000001">
    <property type="protein sequence ID" value="MBP2328465.1"/>
    <property type="molecule type" value="Genomic_DNA"/>
</dbReference>
<reference evidence="8 9" key="1">
    <citation type="submission" date="2021-03" db="EMBL/GenBank/DDBJ databases">
        <title>Sequencing the genomes of 1000 actinobacteria strains.</title>
        <authorList>
            <person name="Klenk H.-P."/>
        </authorList>
    </citation>
    <scope>NUCLEOTIDE SEQUENCE [LARGE SCALE GENOMIC DNA]</scope>
    <source>
        <strain evidence="8 9">DSM 46670</strain>
    </source>
</reference>
<sequence length="216" mass="22904">MRVVVADDQVVVRAGLRTVLGAAPDIDVVGEAGDGARAAELAEQLRPDVVLMDVRMPGTDGIEGTRLIRALGDPAIRVLVVTTFDLDRHVYDALRAGASGFVLKDVEPEDLQVAVRTVHAGHALFAPSVTRRLVGSFVPAAPKPDAGPVGTLTGREREVLGLVSTGMSNAEIADWLVLSETTVKTHVSRLLGKLDLRDRVQLVIFAYENGLLGDSG</sequence>
<evidence type="ECO:0000259" key="7">
    <source>
        <dbReference type="PROSITE" id="PS50110"/>
    </source>
</evidence>
<evidence type="ECO:0000256" key="3">
    <source>
        <dbReference type="ARBA" id="ARBA00023125"/>
    </source>
</evidence>
<dbReference type="PROSITE" id="PS00622">
    <property type="entry name" value="HTH_LUXR_1"/>
    <property type="match status" value="1"/>
</dbReference>
<dbReference type="InterPro" id="IPR039420">
    <property type="entry name" value="WalR-like"/>
</dbReference>
<dbReference type="CDD" id="cd17535">
    <property type="entry name" value="REC_NarL-like"/>
    <property type="match status" value="1"/>
</dbReference>
<dbReference type="GO" id="GO:0003677">
    <property type="term" value="F:DNA binding"/>
    <property type="evidence" value="ECO:0007669"/>
    <property type="project" value="UniProtKB-KW"/>
</dbReference>
<protein>
    <submittedName>
        <fullName evidence="8">DNA-binding NarL/FixJ family response regulator</fullName>
    </submittedName>
</protein>
<dbReference type="InterPro" id="IPR016032">
    <property type="entry name" value="Sig_transdc_resp-reg_C-effctor"/>
</dbReference>
<feature type="domain" description="Response regulatory" evidence="7">
    <location>
        <begin position="2"/>
        <end position="119"/>
    </location>
</feature>
<dbReference type="InterPro" id="IPR001789">
    <property type="entry name" value="Sig_transdc_resp-reg_receiver"/>
</dbReference>
<keyword evidence="2" id="KW-0805">Transcription regulation</keyword>
<dbReference type="SUPFAM" id="SSF52172">
    <property type="entry name" value="CheY-like"/>
    <property type="match status" value="1"/>
</dbReference>
<organism evidence="8 9">
    <name type="scientific">Kibdelosporangium banguiense</name>
    <dbReference type="NCBI Taxonomy" id="1365924"/>
    <lineage>
        <taxon>Bacteria</taxon>
        <taxon>Bacillati</taxon>
        <taxon>Actinomycetota</taxon>
        <taxon>Actinomycetes</taxon>
        <taxon>Pseudonocardiales</taxon>
        <taxon>Pseudonocardiaceae</taxon>
        <taxon>Kibdelosporangium</taxon>
    </lineage>
</organism>
<proteinExistence type="predicted"/>
<dbReference type="Gene3D" id="3.40.50.2300">
    <property type="match status" value="1"/>
</dbReference>
<dbReference type="Proteomes" id="UP001519332">
    <property type="component" value="Unassembled WGS sequence"/>
</dbReference>
<dbReference type="PROSITE" id="PS50110">
    <property type="entry name" value="RESPONSE_REGULATORY"/>
    <property type="match status" value="1"/>
</dbReference>
<dbReference type="InterPro" id="IPR000792">
    <property type="entry name" value="Tscrpt_reg_LuxR_C"/>
</dbReference>